<dbReference type="AlphaFoldDB" id="K1U5W3"/>
<evidence type="ECO:0000313" key="1">
    <source>
        <dbReference type="EMBL" id="EKC77688.1"/>
    </source>
</evidence>
<sequence length="23" mass="2329">QLGAHPEIFGDTGTLVSGIESSL</sequence>
<feature type="non-terminal residue" evidence="1">
    <location>
        <position position="1"/>
    </location>
</feature>
<accession>K1U5W3</accession>
<dbReference type="EMBL" id="AJWZ01000167">
    <property type="protein sequence ID" value="EKC77688.1"/>
    <property type="molecule type" value="Genomic_DNA"/>
</dbReference>
<proteinExistence type="predicted"/>
<name>K1U5W3_9ZZZZ</name>
<comment type="caution">
    <text evidence="1">The sequence shown here is derived from an EMBL/GenBank/DDBJ whole genome shotgun (WGS) entry which is preliminary data.</text>
</comment>
<organism evidence="1">
    <name type="scientific">human gut metagenome</name>
    <dbReference type="NCBI Taxonomy" id="408170"/>
    <lineage>
        <taxon>unclassified sequences</taxon>
        <taxon>metagenomes</taxon>
        <taxon>organismal metagenomes</taxon>
    </lineage>
</organism>
<protein>
    <submittedName>
        <fullName evidence="1">Uncharacterized protein</fullName>
    </submittedName>
</protein>
<gene>
    <name evidence="1" type="ORF">OBE_00238</name>
</gene>
<reference evidence="1" key="1">
    <citation type="journal article" date="2013" name="Environ. Microbiol.">
        <title>Microbiota from the distal guts of lean and obese adolescents exhibit partial functional redundancy besides clear differences in community structure.</title>
        <authorList>
            <person name="Ferrer M."/>
            <person name="Ruiz A."/>
            <person name="Lanza F."/>
            <person name="Haange S.B."/>
            <person name="Oberbach A."/>
            <person name="Till H."/>
            <person name="Bargiela R."/>
            <person name="Campoy C."/>
            <person name="Segura M.T."/>
            <person name="Richter M."/>
            <person name="von Bergen M."/>
            <person name="Seifert J."/>
            <person name="Suarez A."/>
        </authorList>
    </citation>
    <scope>NUCLEOTIDE SEQUENCE</scope>
</reference>